<keyword evidence="6 19" id="KW-0479">Metal-binding</keyword>
<evidence type="ECO:0000259" key="21">
    <source>
        <dbReference type="PROSITE" id="PS51502"/>
    </source>
</evidence>
<keyword evidence="13" id="KW-0503">Monooxygenase</keyword>
<comment type="cofactor">
    <cofactor evidence="19">
        <name>heme</name>
        <dbReference type="ChEBI" id="CHEBI:30413"/>
    </cofactor>
</comment>
<evidence type="ECO:0000256" key="13">
    <source>
        <dbReference type="ARBA" id="ARBA00023033"/>
    </source>
</evidence>
<dbReference type="GO" id="GO:0006572">
    <property type="term" value="P:L-tyrosine catabolic process"/>
    <property type="evidence" value="ECO:0007669"/>
    <property type="project" value="UniProtKB-KW"/>
</dbReference>
<evidence type="ECO:0000256" key="17">
    <source>
        <dbReference type="PIRSR" id="PIRSR600269-50"/>
    </source>
</evidence>
<dbReference type="Gene3D" id="1.10.630.10">
    <property type="entry name" value="Cytochrome P450"/>
    <property type="match status" value="1"/>
</dbReference>
<dbReference type="UniPathway" id="UPA00139">
    <property type="reaction ID" value="UER00339"/>
</dbReference>
<dbReference type="InterPro" id="IPR014710">
    <property type="entry name" value="RmlC-like_jellyroll"/>
</dbReference>
<evidence type="ECO:0000256" key="11">
    <source>
        <dbReference type="ARBA" id="ARBA00023004"/>
    </source>
</evidence>
<name>A0A0G4MU20_VERLO</name>
<feature type="non-terminal residue" evidence="22">
    <location>
        <position position="1"/>
    </location>
</feature>
<gene>
    <name evidence="22" type="ORF">BN1708_007371</name>
</gene>
<dbReference type="InterPro" id="IPR046452">
    <property type="entry name" value="HgmA_N"/>
</dbReference>
<evidence type="ECO:0000256" key="5">
    <source>
        <dbReference type="ARBA" id="ARBA00022617"/>
    </source>
</evidence>
<comment type="similarity">
    <text evidence="3">Belongs to the cytochrome P450 family.</text>
</comment>
<dbReference type="Pfam" id="PF20510">
    <property type="entry name" value="HgmA_N"/>
    <property type="match status" value="1"/>
</dbReference>
<dbReference type="SUPFAM" id="SSF54909">
    <property type="entry name" value="Dimeric alpha+beta barrel"/>
    <property type="match status" value="1"/>
</dbReference>
<keyword evidence="10 20" id="KW-0560">Oxidoreductase</keyword>
<dbReference type="InterPro" id="IPR049948">
    <property type="entry name" value="Cu_Am_ox_TPQ-bd"/>
</dbReference>
<evidence type="ECO:0000256" key="16">
    <source>
        <dbReference type="ARBA" id="ARBA00060591"/>
    </source>
</evidence>
<evidence type="ECO:0000256" key="9">
    <source>
        <dbReference type="ARBA" id="ARBA00022964"/>
    </source>
</evidence>
<evidence type="ECO:0000256" key="1">
    <source>
        <dbReference type="ARBA" id="ARBA00001935"/>
    </source>
</evidence>
<dbReference type="InterPro" id="IPR015798">
    <property type="entry name" value="Cu_amine_oxidase_C"/>
</dbReference>
<feature type="active site" description="Schiff-base intermediate with substrate; via topaquinone" evidence="17">
    <location>
        <position position="279"/>
    </location>
</feature>
<dbReference type="SUPFAM" id="SSF48264">
    <property type="entry name" value="Cytochrome P450"/>
    <property type="match status" value="1"/>
</dbReference>
<feature type="binding site" description="axial binding residue" evidence="19">
    <location>
        <position position="995"/>
    </location>
    <ligand>
        <name>heme</name>
        <dbReference type="ChEBI" id="CHEBI:30413"/>
    </ligand>
    <ligandPart>
        <name>Fe</name>
        <dbReference type="ChEBI" id="CHEBI:18248"/>
    </ligandPart>
</feature>
<dbReference type="FunFam" id="2.60.120.10:FF:000034">
    <property type="entry name" value="Homogentisate 1,2-dioxygenase"/>
    <property type="match status" value="1"/>
</dbReference>
<dbReference type="Gene3D" id="2.70.98.20">
    <property type="entry name" value="Copper amine oxidase, catalytic domain"/>
    <property type="match status" value="1"/>
</dbReference>
<dbReference type="Proteomes" id="UP000044602">
    <property type="component" value="Unassembled WGS sequence"/>
</dbReference>
<comment type="pathway">
    <text evidence="16">Aromatic compound metabolism; phenylacetate degradation.</text>
</comment>
<protein>
    <recommendedName>
        <fullName evidence="20">Amine oxidase</fullName>
        <ecNumber evidence="20">1.4.3.-</ecNumber>
    </recommendedName>
</protein>
<evidence type="ECO:0000256" key="2">
    <source>
        <dbReference type="ARBA" id="ARBA00007983"/>
    </source>
</evidence>
<dbReference type="GO" id="GO:0005506">
    <property type="term" value="F:iron ion binding"/>
    <property type="evidence" value="ECO:0007669"/>
    <property type="project" value="InterPro"/>
</dbReference>
<keyword evidence="15" id="KW-0585">Phenylalanine catabolism</keyword>
<dbReference type="InterPro" id="IPR000269">
    <property type="entry name" value="Cu_amine_oxidase"/>
</dbReference>
<feature type="domain" description="Stress-response A/B barrel" evidence="21">
    <location>
        <begin position="1082"/>
        <end position="1178"/>
    </location>
</feature>
<evidence type="ECO:0000256" key="7">
    <source>
        <dbReference type="ARBA" id="ARBA00022772"/>
    </source>
</evidence>
<dbReference type="PANTHER" id="PTHR10638:SF91">
    <property type="entry name" value="AMINE OXIDASE"/>
    <property type="match status" value="1"/>
</dbReference>
<dbReference type="GO" id="GO:0006559">
    <property type="term" value="P:L-phenylalanine catabolic process"/>
    <property type="evidence" value="ECO:0007669"/>
    <property type="project" value="UniProtKB-UniPathway"/>
</dbReference>
<evidence type="ECO:0000256" key="6">
    <source>
        <dbReference type="ARBA" id="ARBA00022723"/>
    </source>
</evidence>
<evidence type="ECO:0000256" key="18">
    <source>
        <dbReference type="PIRSR" id="PIRSR600269-51"/>
    </source>
</evidence>
<keyword evidence="7 17" id="KW-0801">TPQ</keyword>
<dbReference type="AlphaFoldDB" id="A0A0G4MU20"/>
<dbReference type="FunFam" id="1.10.630.10:FF:000072">
    <property type="entry name" value="3-hydroxyphenylacetate 6 hydroxylase"/>
    <property type="match status" value="1"/>
</dbReference>
<dbReference type="GO" id="GO:0051213">
    <property type="term" value="F:dioxygenase activity"/>
    <property type="evidence" value="ECO:0007669"/>
    <property type="project" value="UniProtKB-KW"/>
</dbReference>
<comment type="PTM">
    <text evidence="18 20">Topaquinone (TPQ) is generated by copper-dependent autoxidation of a specific tyrosyl residue.</text>
</comment>
<dbReference type="FunFam" id="2.70.98.20:FF:000001">
    <property type="entry name" value="Amine oxidase"/>
    <property type="match status" value="1"/>
</dbReference>
<comment type="similarity">
    <text evidence="2 20">Belongs to the copper/topaquinone oxidase family.</text>
</comment>
<comment type="cofactor">
    <cofactor evidence="1">
        <name>Cu cation</name>
        <dbReference type="ChEBI" id="CHEBI:23378"/>
    </cofactor>
</comment>
<evidence type="ECO:0000256" key="12">
    <source>
        <dbReference type="ARBA" id="ARBA00023008"/>
    </source>
</evidence>
<dbReference type="InterPro" id="IPR011051">
    <property type="entry name" value="RmlC_Cupin_sf"/>
</dbReference>
<reference evidence="22 23" key="1">
    <citation type="submission" date="2015-05" db="EMBL/GenBank/DDBJ databases">
        <authorList>
            <person name="Wang D.B."/>
            <person name="Wang M."/>
        </authorList>
    </citation>
    <scope>NUCLEOTIDE SEQUENCE [LARGE SCALE GENOMIC DNA]</scope>
    <source>
        <strain evidence="22">VL1</strain>
    </source>
</reference>
<dbReference type="PROSITE" id="PS51502">
    <property type="entry name" value="S_R_A_B_BARREL"/>
    <property type="match status" value="1"/>
</dbReference>
<keyword evidence="9" id="KW-0223">Dioxygenase</keyword>
<dbReference type="EMBL" id="CVQH01024750">
    <property type="protein sequence ID" value="CRK37495.1"/>
    <property type="molecule type" value="Genomic_DNA"/>
</dbReference>
<dbReference type="SUPFAM" id="SSF51182">
    <property type="entry name" value="RmlC-like cupins"/>
    <property type="match status" value="1"/>
</dbReference>
<keyword evidence="5 19" id="KW-0349">Heme</keyword>
<dbReference type="SUPFAM" id="SSF49998">
    <property type="entry name" value="Amine oxidase catalytic domain"/>
    <property type="match status" value="1"/>
</dbReference>
<keyword evidence="8" id="KW-0828">Tyrosine catabolism</keyword>
<dbReference type="InterPro" id="IPR002401">
    <property type="entry name" value="Cyt_P450_E_grp-I"/>
</dbReference>
<evidence type="ECO:0000256" key="8">
    <source>
        <dbReference type="ARBA" id="ARBA00022878"/>
    </source>
</evidence>
<dbReference type="PRINTS" id="PR00463">
    <property type="entry name" value="EP450I"/>
</dbReference>
<dbReference type="GO" id="GO:0004497">
    <property type="term" value="F:monooxygenase activity"/>
    <property type="evidence" value="ECO:0007669"/>
    <property type="project" value="UniProtKB-KW"/>
</dbReference>
<evidence type="ECO:0000256" key="15">
    <source>
        <dbReference type="ARBA" id="ARBA00023232"/>
    </source>
</evidence>
<evidence type="ECO:0000256" key="10">
    <source>
        <dbReference type="ARBA" id="ARBA00023002"/>
    </source>
</evidence>
<accession>A0A0G4MU20</accession>
<dbReference type="PRINTS" id="PR00385">
    <property type="entry name" value="P450"/>
</dbReference>
<feature type="active site" description="Proton acceptor" evidence="17">
    <location>
        <position position="195"/>
    </location>
</feature>
<dbReference type="InterPro" id="IPR011008">
    <property type="entry name" value="Dimeric_a/b-barrel"/>
</dbReference>
<comment type="subunit">
    <text evidence="4">Homodimer.</text>
</comment>
<feature type="modified residue" description="2',4',5'-topaquinone" evidence="18">
    <location>
        <position position="279"/>
    </location>
</feature>
<sequence length="1183" mass="132522">WTIVTKFNGSLFAAKQGHTPFDVVAWHGRYYPYKYDLGRFNVIGSTSFDHPDPSIYTVLTAPSERPGIAVADFVIFPPRWLVQEDTFRPPWYHRNTMSEFMGIVCGEYDAKSGSGFQPAGASLHNPEGPSFAVTDGNLIQWQKWSMRVTFNPREGAVVHDIRFDGRSVLYRLSMSDMTVPYADPRPPFHRKQAFDFGDGGLGNAVNNLTLGCDCLGVIKYFDGVLTGADGSANDTKNVICLHEQDAGINWKHTNWRTGRAVVTRRRELVVQFIITLANYEYIFNYKFDQAAGITVEARATGIVSVVNIDPGKTSPWGNIVSPGALAQNHQHIFCVRIDPAIDGQQNTVVQEESLPVRMDKRTNPNGNYYEVRQTPITTSVGLDAVPQNHRVFKIQNTNKLNPISGKPVAYKIAPPATQLLLADPNSVQAKRALFAQHHLWVTKFRDDELYAGGRYTLMSKNEVDGVSDAADRNDDVLNEDVVVWSVFGLTHNPRIEDWPVMPVEIMQLHITPSDFFTRNPAIDVPSDKDFGSKPTEGCCSKLLPNAAMAVFETVAFIAQRARETTLEASVVLLVAVPIVYVVINEFIRSNARIKGMKGPRGLPLVGNLWDIRTNAADQYRHWAKKHGDVYQVQLGNVPVVIVNSASAAKSLFGQHSQALSSRPETYTFHKVVSSTAGTTIGTSPYSESLKRRRKGAASALNRPSVQTYVPLLDVETRDFIEELYIDGKAGTAAVDPMPMIQRLSLSLALSLNWGVRMSNRGELFEEITHVEEEVSRFRSTTGNYQDYVPLLRLNPFNFHSAKAREMRHRRDVYLTALNQGLEQRMKDGTYKPCIQANVMLDEEARLNAEELTSISLTMLSGGLDTLTTLVAWFIGLLVHKPEIQEKAIQEIRAFFGDNEPLCDSEDDQKCPYMVALVRESLRYFTVLRLALPRATVRDVVHNGITIPKGSTLFLNAWACNMDGNVWSDPEAFRPERWLEQPDAPLFTYGMGYRMCAGSLLANRELYLIYMRMINSFKIVKYDDFESDPVKGNADPTSLVALPKRYRAKFVPRNETALRKALDSTRQASLSNQTAIMANTNHVNRITLFKIPNEDDRQKLLELYRGMPQKAVKGGQPYLLGVKAGTAFKDQRAQGYTVAVQSTFASVEDMAYYDNECSAHGELKAFAKSVNQGAMMIYFQDELK</sequence>
<dbReference type="SMART" id="SM00886">
    <property type="entry name" value="Dabb"/>
    <property type="match status" value="1"/>
</dbReference>
<keyword evidence="11 19" id="KW-0408">Iron</keyword>
<keyword evidence="12 20" id="KW-0186">Copper</keyword>
<organism evidence="22 23">
    <name type="scientific">Verticillium longisporum</name>
    <name type="common">Verticillium dahliae var. longisporum</name>
    <dbReference type="NCBI Taxonomy" id="100787"/>
    <lineage>
        <taxon>Eukaryota</taxon>
        <taxon>Fungi</taxon>
        <taxon>Dikarya</taxon>
        <taxon>Ascomycota</taxon>
        <taxon>Pezizomycotina</taxon>
        <taxon>Sordariomycetes</taxon>
        <taxon>Hypocreomycetidae</taxon>
        <taxon>Glomerellales</taxon>
        <taxon>Plectosphaerellaceae</taxon>
        <taxon>Verticillium</taxon>
    </lineage>
</organism>
<dbReference type="InterPro" id="IPR013097">
    <property type="entry name" value="Dabb"/>
</dbReference>
<evidence type="ECO:0000256" key="4">
    <source>
        <dbReference type="ARBA" id="ARBA00011738"/>
    </source>
</evidence>
<evidence type="ECO:0000256" key="20">
    <source>
        <dbReference type="RuleBase" id="RU000672"/>
    </source>
</evidence>
<dbReference type="GO" id="GO:0005507">
    <property type="term" value="F:copper ion binding"/>
    <property type="evidence" value="ECO:0007669"/>
    <property type="project" value="InterPro"/>
</dbReference>
<dbReference type="Pfam" id="PF07876">
    <property type="entry name" value="Dabb"/>
    <property type="match status" value="1"/>
</dbReference>
<proteinExistence type="inferred from homology"/>
<comment type="cofactor">
    <cofactor evidence="20">
        <name>Cu cation</name>
        <dbReference type="ChEBI" id="CHEBI:23378"/>
    </cofactor>
    <text evidence="20">Contains 1 topaquinone per subunit.</text>
</comment>
<dbReference type="Gene3D" id="3.30.70.100">
    <property type="match status" value="1"/>
</dbReference>
<evidence type="ECO:0000313" key="22">
    <source>
        <dbReference type="EMBL" id="CRK37495.1"/>
    </source>
</evidence>
<dbReference type="GO" id="GO:0020037">
    <property type="term" value="F:heme binding"/>
    <property type="evidence" value="ECO:0007669"/>
    <property type="project" value="InterPro"/>
</dbReference>
<dbReference type="GO" id="GO:0009308">
    <property type="term" value="P:amine metabolic process"/>
    <property type="evidence" value="ECO:0007669"/>
    <property type="project" value="UniProtKB-UniRule"/>
</dbReference>
<dbReference type="GO" id="GO:0048038">
    <property type="term" value="F:quinone binding"/>
    <property type="evidence" value="ECO:0007669"/>
    <property type="project" value="InterPro"/>
</dbReference>
<dbReference type="PANTHER" id="PTHR10638">
    <property type="entry name" value="COPPER AMINE OXIDASE"/>
    <property type="match status" value="1"/>
</dbReference>
<dbReference type="GO" id="GO:0008131">
    <property type="term" value="F:primary methylamine oxidase activity"/>
    <property type="evidence" value="ECO:0007669"/>
    <property type="project" value="InterPro"/>
</dbReference>
<dbReference type="Pfam" id="PF00067">
    <property type="entry name" value="p450"/>
    <property type="match status" value="1"/>
</dbReference>
<dbReference type="GO" id="GO:0016705">
    <property type="term" value="F:oxidoreductase activity, acting on paired donors, with incorporation or reduction of molecular oxygen"/>
    <property type="evidence" value="ECO:0007669"/>
    <property type="project" value="InterPro"/>
</dbReference>
<evidence type="ECO:0000256" key="3">
    <source>
        <dbReference type="ARBA" id="ARBA00010617"/>
    </source>
</evidence>
<dbReference type="InterPro" id="IPR001128">
    <property type="entry name" value="Cyt_P450"/>
</dbReference>
<keyword evidence="14" id="KW-1015">Disulfide bond</keyword>
<dbReference type="Gene3D" id="2.60.120.10">
    <property type="entry name" value="Jelly Rolls"/>
    <property type="match status" value="1"/>
</dbReference>
<dbReference type="PROSITE" id="PS01164">
    <property type="entry name" value="COPPER_AMINE_OXID_1"/>
    <property type="match status" value="1"/>
</dbReference>
<evidence type="ECO:0000256" key="14">
    <source>
        <dbReference type="ARBA" id="ARBA00023157"/>
    </source>
</evidence>
<dbReference type="EC" id="1.4.3.-" evidence="20"/>
<dbReference type="InterPro" id="IPR036396">
    <property type="entry name" value="Cyt_P450_sf"/>
</dbReference>
<dbReference type="STRING" id="100787.A0A0G4MU20"/>
<dbReference type="Pfam" id="PF01179">
    <property type="entry name" value="Cu_amine_oxid"/>
    <property type="match status" value="1"/>
</dbReference>
<dbReference type="InterPro" id="IPR036460">
    <property type="entry name" value="Cu_amine_oxidase_C_sf"/>
</dbReference>
<evidence type="ECO:0000313" key="23">
    <source>
        <dbReference type="Proteomes" id="UP000044602"/>
    </source>
</evidence>
<keyword evidence="23" id="KW-1185">Reference proteome</keyword>
<evidence type="ECO:0000256" key="19">
    <source>
        <dbReference type="PIRSR" id="PIRSR602401-1"/>
    </source>
</evidence>